<gene>
    <name evidence="1" type="ORF">OCTVUL_1B031422</name>
</gene>
<reference evidence="1" key="1">
    <citation type="submission" date="2023-08" db="EMBL/GenBank/DDBJ databases">
        <authorList>
            <person name="Alioto T."/>
            <person name="Alioto T."/>
            <person name="Gomez Garrido J."/>
        </authorList>
    </citation>
    <scope>NUCLEOTIDE SEQUENCE</scope>
</reference>
<dbReference type="AlphaFoldDB" id="A0AA36B571"/>
<proteinExistence type="predicted"/>
<name>A0AA36B571_OCTVU</name>
<keyword evidence="2" id="KW-1185">Reference proteome</keyword>
<accession>A0AA36B571</accession>
<sequence>MGKKRKSREVYCGEFVWEDIKDISTPRPDNTQLNLLTAVLFRLGTLVEDARFEFLMYKDGTKCTCLVCVFGFSHRTVAMQECHSKRF</sequence>
<evidence type="ECO:0000313" key="1">
    <source>
        <dbReference type="EMBL" id="CAI9727809.1"/>
    </source>
</evidence>
<dbReference type="EMBL" id="OX597822">
    <property type="protein sequence ID" value="CAI9727809.1"/>
    <property type="molecule type" value="Genomic_DNA"/>
</dbReference>
<dbReference type="Proteomes" id="UP001162480">
    <property type="component" value="Chromosome 9"/>
</dbReference>
<organism evidence="1 2">
    <name type="scientific">Octopus vulgaris</name>
    <name type="common">Common octopus</name>
    <dbReference type="NCBI Taxonomy" id="6645"/>
    <lineage>
        <taxon>Eukaryota</taxon>
        <taxon>Metazoa</taxon>
        <taxon>Spiralia</taxon>
        <taxon>Lophotrochozoa</taxon>
        <taxon>Mollusca</taxon>
        <taxon>Cephalopoda</taxon>
        <taxon>Coleoidea</taxon>
        <taxon>Octopodiformes</taxon>
        <taxon>Octopoda</taxon>
        <taxon>Incirrata</taxon>
        <taxon>Octopodidae</taxon>
        <taxon>Octopus</taxon>
    </lineage>
</organism>
<evidence type="ECO:0000313" key="2">
    <source>
        <dbReference type="Proteomes" id="UP001162480"/>
    </source>
</evidence>
<protein>
    <submittedName>
        <fullName evidence="1">Uncharacterized protein</fullName>
    </submittedName>
</protein>